<dbReference type="SMART" id="SM00355">
    <property type="entry name" value="ZnF_C2H2"/>
    <property type="match status" value="9"/>
</dbReference>
<feature type="domain" description="C2H2-type" evidence="7">
    <location>
        <begin position="57"/>
        <end position="84"/>
    </location>
</feature>
<feature type="domain" description="C2H2-type" evidence="7">
    <location>
        <begin position="222"/>
        <end position="249"/>
    </location>
</feature>
<dbReference type="PANTHER" id="PTHR24377">
    <property type="entry name" value="IP01015P-RELATED"/>
    <property type="match status" value="1"/>
</dbReference>
<evidence type="ECO:0000256" key="4">
    <source>
        <dbReference type="ARBA" id="ARBA00022833"/>
    </source>
</evidence>
<accession>A0A5B7EUE9</accession>
<dbReference type="GO" id="GO:0005634">
    <property type="term" value="C:nucleus"/>
    <property type="evidence" value="ECO:0007669"/>
    <property type="project" value="UniProtKB-ARBA"/>
</dbReference>
<feature type="domain" description="C2H2-type" evidence="7">
    <location>
        <begin position="249"/>
        <end position="276"/>
    </location>
</feature>
<dbReference type="SUPFAM" id="SSF57667">
    <property type="entry name" value="beta-beta-alpha zinc fingers"/>
    <property type="match status" value="5"/>
</dbReference>
<dbReference type="AlphaFoldDB" id="A0A5B7EUE9"/>
<protein>
    <submittedName>
        <fullName evidence="8">Zinc finger protein 160</fullName>
    </submittedName>
</protein>
<feature type="domain" description="C2H2-type" evidence="7">
    <location>
        <begin position="277"/>
        <end position="304"/>
    </location>
</feature>
<keyword evidence="4" id="KW-0862">Zinc</keyword>
<dbReference type="Pfam" id="PF00096">
    <property type="entry name" value="zf-C2H2"/>
    <property type="match status" value="5"/>
</dbReference>
<reference evidence="8 9" key="1">
    <citation type="submission" date="2019-05" db="EMBL/GenBank/DDBJ databases">
        <title>Another draft genome of Portunus trituberculatus and its Hox gene families provides insights of decapod evolution.</title>
        <authorList>
            <person name="Jeong J.-H."/>
            <person name="Song I."/>
            <person name="Kim S."/>
            <person name="Choi T."/>
            <person name="Kim D."/>
            <person name="Ryu S."/>
            <person name="Kim W."/>
        </authorList>
    </citation>
    <scope>NUCLEOTIDE SEQUENCE [LARGE SCALE GENOMIC DNA]</scope>
    <source>
        <tissue evidence="8">Muscle</tissue>
    </source>
</reference>
<keyword evidence="5" id="KW-0539">Nucleus</keyword>
<dbReference type="Proteomes" id="UP000324222">
    <property type="component" value="Unassembled WGS sequence"/>
</dbReference>
<keyword evidence="1" id="KW-0479">Metal-binding</keyword>
<dbReference type="FunFam" id="3.30.160.60:FF:000446">
    <property type="entry name" value="Zinc finger protein"/>
    <property type="match status" value="1"/>
</dbReference>
<comment type="caution">
    <text evidence="8">The sequence shown here is derived from an EMBL/GenBank/DDBJ whole genome shotgun (WGS) entry which is preliminary data.</text>
</comment>
<sequence length="354" mass="40889">MTMAGLAGESESSVSYTQSEIPGAGTDFFQCKECKEVFTCKSKLYEHVLAESLKTPYECEKCKRKFQFKNQLEEHRLCHCNPKRKIYGCEDCGKMFSKKCNLTEHAVIHTQLKMLKQEECENPAPDTTCLERPVKLEFLPDQTHLAMTVDSVDVMVEIKEEQEELNYDEYEGHKNESSLSHSQPVVPGAGTDFFQCEKCEEVFMCKTMLHEHILVHSGVTPYECEVCDERFIHRRDFLRHRLTHSDQNNMCKTCGKIFLSKSHLRDHMSVHTLKKNFKCKECGKMFGRKSNLTRHTKLHTGKKMFRCACGNSFPSKNHLAIHTKVHCDKGHFTCDKCGEQFETKSSITRHVLTH</sequence>
<dbReference type="FunFam" id="3.30.160.60:FF:000005">
    <property type="entry name" value="Zinc finger protein 14 homolog"/>
    <property type="match status" value="1"/>
</dbReference>
<evidence type="ECO:0000313" key="8">
    <source>
        <dbReference type="EMBL" id="MPC36513.1"/>
    </source>
</evidence>
<feature type="domain" description="C2H2-type" evidence="7">
    <location>
        <begin position="29"/>
        <end position="56"/>
    </location>
</feature>
<dbReference type="FunFam" id="3.30.160.60:FF:002343">
    <property type="entry name" value="Zinc finger protein 33A"/>
    <property type="match status" value="1"/>
</dbReference>
<keyword evidence="2" id="KW-0677">Repeat</keyword>
<dbReference type="PROSITE" id="PS00028">
    <property type="entry name" value="ZINC_FINGER_C2H2_1"/>
    <property type="match status" value="6"/>
</dbReference>
<evidence type="ECO:0000256" key="1">
    <source>
        <dbReference type="ARBA" id="ARBA00022723"/>
    </source>
</evidence>
<organism evidence="8 9">
    <name type="scientific">Portunus trituberculatus</name>
    <name type="common">Swimming crab</name>
    <name type="synonym">Neptunus trituberculatus</name>
    <dbReference type="NCBI Taxonomy" id="210409"/>
    <lineage>
        <taxon>Eukaryota</taxon>
        <taxon>Metazoa</taxon>
        <taxon>Ecdysozoa</taxon>
        <taxon>Arthropoda</taxon>
        <taxon>Crustacea</taxon>
        <taxon>Multicrustacea</taxon>
        <taxon>Malacostraca</taxon>
        <taxon>Eumalacostraca</taxon>
        <taxon>Eucarida</taxon>
        <taxon>Decapoda</taxon>
        <taxon>Pleocyemata</taxon>
        <taxon>Brachyura</taxon>
        <taxon>Eubrachyura</taxon>
        <taxon>Portunoidea</taxon>
        <taxon>Portunidae</taxon>
        <taxon>Portuninae</taxon>
        <taxon>Portunus</taxon>
    </lineage>
</organism>
<proteinExistence type="predicted"/>
<dbReference type="Gene3D" id="3.30.160.60">
    <property type="entry name" value="Classic Zinc Finger"/>
    <property type="match status" value="6"/>
</dbReference>
<dbReference type="InterPro" id="IPR036236">
    <property type="entry name" value="Znf_C2H2_sf"/>
</dbReference>
<dbReference type="GO" id="GO:0006355">
    <property type="term" value="P:regulation of DNA-templated transcription"/>
    <property type="evidence" value="ECO:0007669"/>
    <property type="project" value="UniProtKB-ARBA"/>
</dbReference>
<keyword evidence="3 6" id="KW-0863">Zinc-finger</keyword>
<name>A0A5B7EUE9_PORTR</name>
<evidence type="ECO:0000313" key="9">
    <source>
        <dbReference type="Proteomes" id="UP000324222"/>
    </source>
</evidence>
<evidence type="ECO:0000256" key="5">
    <source>
        <dbReference type="ARBA" id="ARBA00023242"/>
    </source>
</evidence>
<evidence type="ECO:0000256" key="3">
    <source>
        <dbReference type="ARBA" id="ARBA00022771"/>
    </source>
</evidence>
<feature type="domain" description="C2H2-type" evidence="7">
    <location>
        <begin position="194"/>
        <end position="221"/>
    </location>
</feature>
<evidence type="ECO:0000256" key="2">
    <source>
        <dbReference type="ARBA" id="ARBA00022737"/>
    </source>
</evidence>
<evidence type="ECO:0000259" key="7">
    <source>
        <dbReference type="PROSITE" id="PS50157"/>
    </source>
</evidence>
<dbReference type="InterPro" id="IPR013087">
    <property type="entry name" value="Znf_C2H2_type"/>
</dbReference>
<feature type="domain" description="C2H2-type" evidence="7">
    <location>
        <begin position="87"/>
        <end position="114"/>
    </location>
</feature>
<feature type="domain" description="C2H2-type" evidence="7">
    <location>
        <begin position="332"/>
        <end position="354"/>
    </location>
</feature>
<dbReference type="InterPro" id="IPR050826">
    <property type="entry name" value="Krueppel_C2H2_ZnFinger"/>
</dbReference>
<dbReference type="PROSITE" id="PS50157">
    <property type="entry name" value="ZINC_FINGER_C2H2_2"/>
    <property type="match status" value="8"/>
</dbReference>
<keyword evidence="9" id="KW-1185">Reference proteome</keyword>
<evidence type="ECO:0000256" key="6">
    <source>
        <dbReference type="PROSITE-ProRule" id="PRU00042"/>
    </source>
</evidence>
<gene>
    <name evidence="8" type="primary">ZNF160_2</name>
    <name evidence="8" type="ORF">E2C01_029973</name>
</gene>
<dbReference type="OrthoDB" id="2687452at2759"/>
<dbReference type="EMBL" id="VSRR010003537">
    <property type="protein sequence ID" value="MPC36513.1"/>
    <property type="molecule type" value="Genomic_DNA"/>
</dbReference>
<dbReference type="GO" id="GO:0008270">
    <property type="term" value="F:zinc ion binding"/>
    <property type="evidence" value="ECO:0007669"/>
    <property type="project" value="UniProtKB-KW"/>
</dbReference>